<feature type="domain" description="RING-CH-type" evidence="5">
    <location>
        <begin position="26"/>
        <end position="88"/>
    </location>
</feature>
<proteinExistence type="predicted"/>
<keyword evidence="1" id="KW-0479">Metal-binding</keyword>
<protein>
    <submittedName>
        <fullName evidence="7">Uncharacterized protein LOC109721249 isoform X1</fullName>
    </submittedName>
</protein>
<evidence type="ECO:0000256" key="2">
    <source>
        <dbReference type="ARBA" id="ARBA00022771"/>
    </source>
</evidence>
<evidence type="ECO:0000256" key="4">
    <source>
        <dbReference type="SAM" id="Phobius"/>
    </source>
</evidence>
<sequence>MADLGSSSPLIAPAKLAEPGEIDLEAGEEGQLQCRICLETDGRDFIAPCKCKGTSKYVHRECLDHWRAVREGFAFAHCTTCKAPYYLRVHVHADRKWRTLKFRFFVTRDILFIFMLVQLVISSLAYLVYLIDSYQQYWLRLAWGFDSEVSFYYICGALLFFALLGLSGCFITCYDRRVRNDLAQPCRELCLCCCHPGMCADCHLPGTLCMWTDCATCCEGCASTAGECGGCLGGAGEAGLPLLLIMGLIVLGLFTIIGIFYSVLVATMVGQRIWQRHYHILAKRMLTKAARALLSSKTYKGGDWEDGFWEEEYVVEDVDGEGADWCPPLLPPEHIQQLKALGLL</sequence>
<dbReference type="SMART" id="SM00744">
    <property type="entry name" value="RINGv"/>
    <property type="match status" value="1"/>
</dbReference>
<dbReference type="InterPro" id="IPR013083">
    <property type="entry name" value="Znf_RING/FYVE/PHD"/>
</dbReference>
<dbReference type="PANTHER" id="PTHR46347:SF1">
    <property type="entry name" value="RING_FYVE_PHD ZINC FINGER SUPERFAMILY PROTEIN"/>
    <property type="match status" value="1"/>
</dbReference>
<feature type="transmembrane region" description="Helical" evidence="4">
    <location>
        <begin position="151"/>
        <end position="174"/>
    </location>
</feature>
<evidence type="ECO:0000256" key="3">
    <source>
        <dbReference type="ARBA" id="ARBA00022833"/>
    </source>
</evidence>
<dbReference type="GeneID" id="109721249"/>
<feature type="transmembrane region" description="Helical" evidence="4">
    <location>
        <begin position="242"/>
        <end position="264"/>
    </location>
</feature>
<keyword evidence="3" id="KW-0862">Zinc</keyword>
<keyword evidence="6" id="KW-1185">Reference proteome</keyword>
<keyword evidence="2" id="KW-0863">Zinc-finger</keyword>
<dbReference type="GO" id="GO:0008270">
    <property type="term" value="F:zinc ion binding"/>
    <property type="evidence" value="ECO:0007669"/>
    <property type="project" value="UniProtKB-KW"/>
</dbReference>
<organism evidence="6 7">
    <name type="scientific">Ananas comosus</name>
    <name type="common">Pineapple</name>
    <name type="synonym">Ananas ananas</name>
    <dbReference type="NCBI Taxonomy" id="4615"/>
    <lineage>
        <taxon>Eukaryota</taxon>
        <taxon>Viridiplantae</taxon>
        <taxon>Streptophyta</taxon>
        <taxon>Embryophyta</taxon>
        <taxon>Tracheophyta</taxon>
        <taxon>Spermatophyta</taxon>
        <taxon>Magnoliopsida</taxon>
        <taxon>Liliopsida</taxon>
        <taxon>Poales</taxon>
        <taxon>Bromeliaceae</taxon>
        <taxon>Bromelioideae</taxon>
        <taxon>Ananas</taxon>
    </lineage>
</organism>
<dbReference type="Gene3D" id="3.30.40.10">
    <property type="entry name" value="Zinc/RING finger domain, C3HC4 (zinc finger)"/>
    <property type="match status" value="1"/>
</dbReference>
<evidence type="ECO:0000256" key="1">
    <source>
        <dbReference type="ARBA" id="ARBA00022723"/>
    </source>
</evidence>
<dbReference type="PANTHER" id="PTHR46347">
    <property type="entry name" value="RING/FYVE/PHD ZINC FINGER SUPERFAMILY PROTEIN"/>
    <property type="match status" value="1"/>
</dbReference>
<accession>A0A6P5GEH6</accession>
<dbReference type="OrthoDB" id="613790at2759"/>
<keyword evidence="4" id="KW-0812">Transmembrane</keyword>
<keyword evidence="4" id="KW-1133">Transmembrane helix</keyword>
<reference evidence="7" key="2">
    <citation type="submission" date="2025-08" db="UniProtKB">
        <authorList>
            <consortium name="RefSeq"/>
        </authorList>
    </citation>
    <scope>IDENTIFICATION</scope>
    <source>
        <tissue evidence="7">Leaf</tissue>
    </source>
</reference>
<dbReference type="InterPro" id="IPR011016">
    <property type="entry name" value="Znf_RING-CH"/>
</dbReference>
<dbReference type="RefSeq" id="XP_020104328.1">
    <property type="nucleotide sequence ID" value="XM_020248739.1"/>
</dbReference>
<evidence type="ECO:0000259" key="5">
    <source>
        <dbReference type="PROSITE" id="PS51292"/>
    </source>
</evidence>
<keyword evidence="4" id="KW-0472">Membrane</keyword>
<feature type="transmembrane region" description="Helical" evidence="4">
    <location>
        <begin position="110"/>
        <end position="131"/>
    </location>
</feature>
<dbReference type="SUPFAM" id="SSF57850">
    <property type="entry name" value="RING/U-box"/>
    <property type="match status" value="1"/>
</dbReference>
<gene>
    <name evidence="7" type="primary">LOC109721249</name>
</gene>
<dbReference type="CDD" id="cd16495">
    <property type="entry name" value="RING_CH-C4HC3_MARCH"/>
    <property type="match status" value="1"/>
</dbReference>
<evidence type="ECO:0000313" key="6">
    <source>
        <dbReference type="Proteomes" id="UP000515123"/>
    </source>
</evidence>
<dbReference type="PROSITE" id="PS51292">
    <property type="entry name" value="ZF_RING_CH"/>
    <property type="match status" value="1"/>
</dbReference>
<reference evidence="6" key="1">
    <citation type="journal article" date="2015" name="Nat. Genet.">
        <title>The pineapple genome and the evolution of CAM photosynthesis.</title>
        <authorList>
            <person name="Ming R."/>
            <person name="VanBuren R."/>
            <person name="Wai C.M."/>
            <person name="Tang H."/>
            <person name="Schatz M.C."/>
            <person name="Bowers J.E."/>
            <person name="Lyons E."/>
            <person name="Wang M.L."/>
            <person name="Chen J."/>
            <person name="Biggers E."/>
            <person name="Zhang J."/>
            <person name="Huang L."/>
            <person name="Zhang L."/>
            <person name="Miao W."/>
            <person name="Zhang J."/>
            <person name="Ye Z."/>
            <person name="Miao C."/>
            <person name="Lin Z."/>
            <person name="Wang H."/>
            <person name="Zhou H."/>
            <person name="Yim W.C."/>
            <person name="Priest H.D."/>
            <person name="Zheng C."/>
            <person name="Woodhouse M."/>
            <person name="Edger P.P."/>
            <person name="Guyot R."/>
            <person name="Guo H.B."/>
            <person name="Guo H."/>
            <person name="Zheng G."/>
            <person name="Singh R."/>
            <person name="Sharma A."/>
            <person name="Min X."/>
            <person name="Zheng Y."/>
            <person name="Lee H."/>
            <person name="Gurtowski J."/>
            <person name="Sedlazeck F.J."/>
            <person name="Harkess A."/>
            <person name="McKain M.R."/>
            <person name="Liao Z."/>
            <person name="Fang J."/>
            <person name="Liu J."/>
            <person name="Zhang X."/>
            <person name="Zhang Q."/>
            <person name="Hu W."/>
            <person name="Qin Y."/>
            <person name="Wang K."/>
            <person name="Chen L.Y."/>
            <person name="Shirley N."/>
            <person name="Lin Y.R."/>
            <person name="Liu L.Y."/>
            <person name="Hernandez A.G."/>
            <person name="Wright C.L."/>
            <person name="Bulone V."/>
            <person name="Tuskan G.A."/>
            <person name="Heath K."/>
            <person name="Zee F."/>
            <person name="Moore P.H."/>
            <person name="Sunkar R."/>
            <person name="Leebens-Mack J.H."/>
            <person name="Mockler T."/>
            <person name="Bennetzen J.L."/>
            <person name="Freeling M."/>
            <person name="Sankoff D."/>
            <person name="Paterson A.H."/>
            <person name="Zhu X."/>
            <person name="Yang X."/>
            <person name="Smith J.A."/>
            <person name="Cushman J.C."/>
            <person name="Paull R.E."/>
            <person name="Yu Q."/>
        </authorList>
    </citation>
    <scope>NUCLEOTIDE SEQUENCE [LARGE SCALE GENOMIC DNA]</scope>
    <source>
        <strain evidence="6">cv. F153</strain>
    </source>
</reference>
<dbReference type="Pfam" id="PF12906">
    <property type="entry name" value="RINGv"/>
    <property type="match status" value="1"/>
</dbReference>
<dbReference type="AlphaFoldDB" id="A0A6P5GEH6"/>
<name>A0A6P5GEH6_ANACO</name>
<evidence type="ECO:0000313" key="7">
    <source>
        <dbReference type="RefSeq" id="XP_020104328.1"/>
    </source>
</evidence>
<dbReference type="Proteomes" id="UP000515123">
    <property type="component" value="Linkage group 15"/>
</dbReference>